<keyword evidence="4" id="KW-1185">Reference proteome</keyword>
<feature type="compositionally biased region" description="Acidic residues" evidence="2">
    <location>
        <begin position="175"/>
        <end position="198"/>
    </location>
</feature>
<dbReference type="Proteomes" id="UP000275385">
    <property type="component" value="Unassembled WGS sequence"/>
</dbReference>
<name>A0A420YHW6_9PEZI</name>
<organism evidence="3 4">
    <name type="scientific">Coniochaeta pulveracea</name>
    <dbReference type="NCBI Taxonomy" id="177199"/>
    <lineage>
        <taxon>Eukaryota</taxon>
        <taxon>Fungi</taxon>
        <taxon>Dikarya</taxon>
        <taxon>Ascomycota</taxon>
        <taxon>Pezizomycotina</taxon>
        <taxon>Sordariomycetes</taxon>
        <taxon>Sordariomycetidae</taxon>
        <taxon>Coniochaetales</taxon>
        <taxon>Coniochaetaceae</taxon>
        <taxon>Coniochaeta</taxon>
    </lineage>
</organism>
<dbReference type="STRING" id="177199.A0A420YHW6"/>
<feature type="coiled-coil region" evidence="1">
    <location>
        <begin position="97"/>
        <end position="140"/>
    </location>
</feature>
<feature type="region of interest" description="Disordered" evidence="2">
    <location>
        <begin position="175"/>
        <end position="428"/>
    </location>
</feature>
<feature type="compositionally biased region" description="Acidic residues" evidence="2">
    <location>
        <begin position="278"/>
        <end position="307"/>
    </location>
</feature>
<protein>
    <recommendedName>
        <fullName evidence="5">Apc15p protein-domain-containing protein</fullName>
    </recommendedName>
</protein>
<feature type="compositionally biased region" description="Low complexity" evidence="2">
    <location>
        <begin position="399"/>
        <end position="413"/>
    </location>
</feature>
<evidence type="ECO:0000313" key="3">
    <source>
        <dbReference type="EMBL" id="RKU47431.1"/>
    </source>
</evidence>
<dbReference type="Pfam" id="PF05841">
    <property type="entry name" value="Apc15p"/>
    <property type="match status" value="1"/>
</dbReference>
<proteinExistence type="predicted"/>
<sequence length="428" mass="46440">MMDFNALPDLTPRDSQVLWYNTLRHPNLNPSDPDHAESSHNNPSNAHQNGSQNRRPPGMVPLERTSLGRLRADEAYQARRLANISNFGSGWLKPPGIARTLAQMRDEKREAEEHAEAMRREQLAADLVEAEAEAALAAERAAAGAGAAGAVPGEEMSVGAMMEGLAGGEVAGMVGDEEEEDQEEEEIDLDDEIPDADEASGLGGYDYEDDSEEEEESEEEESSEDEGDISRGTMAPQVLTARVPAQRQRELEAEAERDRRGREAELRQMIALGASESIDNDDPYGVDDEEDLDEDTQGEILEEDDLLPDPGSQLLDDDGADMDIGMEANLDDDIPEAESGVYEHTDSDAELTSDEDDDDGPSGLANASFGGARRGQSSATRAQQYRNSLAGRSDVTGRQSLSIVDISSILSQDESSMMGSSPQIRRRT</sequence>
<evidence type="ECO:0000313" key="4">
    <source>
        <dbReference type="Proteomes" id="UP000275385"/>
    </source>
</evidence>
<dbReference type="InterPro" id="IPR008402">
    <property type="entry name" value="APC_su15/mnd2"/>
</dbReference>
<dbReference type="GO" id="GO:0031145">
    <property type="term" value="P:anaphase-promoting complex-dependent catabolic process"/>
    <property type="evidence" value="ECO:0007669"/>
    <property type="project" value="InterPro"/>
</dbReference>
<evidence type="ECO:0000256" key="2">
    <source>
        <dbReference type="SAM" id="MobiDB-lite"/>
    </source>
</evidence>
<dbReference type="GO" id="GO:0005680">
    <property type="term" value="C:anaphase-promoting complex"/>
    <property type="evidence" value="ECO:0007669"/>
    <property type="project" value="InterPro"/>
</dbReference>
<feature type="compositionally biased region" description="Polar residues" evidence="2">
    <location>
        <begin position="414"/>
        <end position="428"/>
    </location>
</feature>
<dbReference type="OrthoDB" id="5320532at2759"/>
<feature type="region of interest" description="Disordered" evidence="2">
    <location>
        <begin position="23"/>
        <end position="62"/>
    </location>
</feature>
<accession>A0A420YHW6</accession>
<feature type="compositionally biased region" description="Acidic residues" evidence="2">
    <location>
        <begin position="348"/>
        <end position="360"/>
    </location>
</feature>
<feature type="compositionally biased region" description="Basic and acidic residues" evidence="2">
    <location>
        <begin position="247"/>
        <end position="266"/>
    </location>
</feature>
<comment type="caution">
    <text evidence="3">The sequence shown here is derived from an EMBL/GenBank/DDBJ whole genome shotgun (WGS) entry which is preliminary data.</text>
</comment>
<reference evidence="3 4" key="1">
    <citation type="submission" date="2018-08" db="EMBL/GenBank/DDBJ databases">
        <title>Draft genome of the lignicolous fungus Coniochaeta pulveracea.</title>
        <authorList>
            <person name="Borstlap C.J."/>
            <person name="De Witt R.N."/>
            <person name="Botha A."/>
            <person name="Volschenk H."/>
        </authorList>
    </citation>
    <scope>NUCLEOTIDE SEQUENCE [LARGE SCALE GENOMIC DNA]</scope>
    <source>
        <strain evidence="3 4">CAB683</strain>
    </source>
</reference>
<evidence type="ECO:0000256" key="1">
    <source>
        <dbReference type="SAM" id="Coils"/>
    </source>
</evidence>
<feature type="compositionally biased region" description="Polar residues" evidence="2">
    <location>
        <begin position="375"/>
        <end position="387"/>
    </location>
</feature>
<dbReference type="AlphaFoldDB" id="A0A420YHW6"/>
<gene>
    <name evidence="3" type="ORF">DL546_008647</name>
</gene>
<feature type="compositionally biased region" description="Polar residues" evidence="2">
    <location>
        <begin position="39"/>
        <end position="54"/>
    </location>
</feature>
<feature type="compositionally biased region" description="Acidic residues" evidence="2">
    <location>
        <begin position="206"/>
        <end position="227"/>
    </location>
</feature>
<evidence type="ECO:0008006" key="5">
    <source>
        <dbReference type="Google" id="ProtNLM"/>
    </source>
</evidence>
<keyword evidence="1" id="KW-0175">Coiled coil</keyword>
<dbReference type="EMBL" id="QVQW01000009">
    <property type="protein sequence ID" value="RKU47431.1"/>
    <property type="molecule type" value="Genomic_DNA"/>
</dbReference>